<dbReference type="PANTHER" id="PTHR33542">
    <property type="entry name" value="SIROHYDROCHLORIN FERROCHELATASE, CHLOROPLASTIC"/>
    <property type="match status" value="1"/>
</dbReference>
<reference evidence="3 4" key="1">
    <citation type="journal article" date="2012" name="J. Bacteriol.">
        <title>Genome Sequence of "Candidatus Nitrosoarchaeum limnia" BG20, a Low-Salinity Ammonia-Oxidizing Archaeon from the San Francisco Bay Estuary.</title>
        <authorList>
            <person name="Mosier A.C."/>
            <person name="Allen E.E."/>
            <person name="Kim M."/>
            <person name="Ferriera S."/>
            <person name="Francis C.A."/>
        </authorList>
    </citation>
    <scope>NUCLEOTIDE SEQUENCE [LARGE SCALE GENOMIC DNA]</scope>
    <source>
        <strain evidence="3 4">BG20</strain>
    </source>
</reference>
<keyword evidence="2" id="KW-0456">Lyase</keyword>
<dbReference type="RefSeq" id="WP_010191310.1">
    <property type="nucleotide sequence ID" value="NZ_AHJG01000128.1"/>
</dbReference>
<dbReference type="InterPro" id="IPR050963">
    <property type="entry name" value="Sirohydro_Cobaltochel/CbiX"/>
</dbReference>
<name>S2EN01_9ARCH</name>
<dbReference type="GO" id="GO:0046872">
    <property type="term" value="F:metal ion binding"/>
    <property type="evidence" value="ECO:0007669"/>
    <property type="project" value="UniProtKB-KW"/>
</dbReference>
<accession>S2EN01</accession>
<dbReference type="CDD" id="cd03416">
    <property type="entry name" value="CbiX_SirB_N"/>
    <property type="match status" value="1"/>
</dbReference>
<dbReference type="GO" id="GO:0016829">
    <property type="term" value="F:lyase activity"/>
    <property type="evidence" value="ECO:0007669"/>
    <property type="project" value="UniProtKB-KW"/>
</dbReference>
<proteinExistence type="predicted"/>
<evidence type="ECO:0000256" key="1">
    <source>
        <dbReference type="ARBA" id="ARBA00022723"/>
    </source>
</evidence>
<dbReference type="Gene3D" id="3.40.50.1400">
    <property type="match status" value="1"/>
</dbReference>
<evidence type="ECO:0000256" key="2">
    <source>
        <dbReference type="ARBA" id="ARBA00023239"/>
    </source>
</evidence>
<dbReference type="AlphaFoldDB" id="S2EN01"/>
<dbReference type="PATRIC" id="fig|859192.6.peg.904"/>
<dbReference type="InterPro" id="IPR002762">
    <property type="entry name" value="CbiX-like"/>
</dbReference>
<dbReference type="PANTHER" id="PTHR33542:SF3">
    <property type="entry name" value="SIROHYDROCHLORIN FERROCHELATASE, CHLOROPLASTIC"/>
    <property type="match status" value="1"/>
</dbReference>
<evidence type="ECO:0000313" key="4">
    <source>
        <dbReference type="Proteomes" id="UP000014065"/>
    </source>
</evidence>
<keyword evidence="1" id="KW-0479">Metal-binding</keyword>
<sequence>MHKTLINLVENRIAITLQENQVTIPKKDVDVLIIGHGSKDPNAQLSLDYVVDGLKNNYRNVNRCWLEIEQPDIVEGIKTCEKNKPEVLVIVFYFLHEGAHVKTDINNDLKPALENSSIKKAYITKHLGVDEKMIDLIIERAKEVESAD</sequence>
<gene>
    <name evidence="3" type="primary">cbiX_2</name>
    <name evidence="3" type="ORF">BG20_I2345</name>
</gene>
<dbReference type="Proteomes" id="UP000014065">
    <property type="component" value="Unassembled WGS sequence"/>
</dbReference>
<dbReference type="OrthoDB" id="11653at2157"/>
<evidence type="ECO:0000313" key="3">
    <source>
        <dbReference type="EMBL" id="EPA05887.1"/>
    </source>
</evidence>
<dbReference type="EMBL" id="AHJG01000128">
    <property type="protein sequence ID" value="EPA05887.1"/>
    <property type="molecule type" value="Genomic_DNA"/>
</dbReference>
<keyword evidence="4" id="KW-1185">Reference proteome</keyword>
<organism evidence="3 4">
    <name type="scientific">Candidatus Nitrosarchaeum limnium BG20</name>
    <dbReference type="NCBI Taxonomy" id="859192"/>
    <lineage>
        <taxon>Archaea</taxon>
        <taxon>Nitrososphaerota</taxon>
        <taxon>Nitrososphaeria</taxon>
        <taxon>Nitrosopumilales</taxon>
        <taxon>Nitrosopumilaceae</taxon>
        <taxon>Nitrosarchaeum</taxon>
    </lineage>
</organism>
<comment type="caution">
    <text evidence="3">The sequence shown here is derived from an EMBL/GenBank/DDBJ whole genome shotgun (WGS) entry which is preliminary data.</text>
</comment>
<protein>
    <submittedName>
        <fullName evidence="3">Sirohydrochlorin cobaltochelatase</fullName>
    </submittedName>
</protein>
<dbReference type="Pfam" id="PF01903">
    <property type="entry name" value="CbiX"/>
    <property type="match status" value="1"/>
</dbReference>
<dbReference type="SUPFAM" id="SSF53800">
    <property type="entry name" value="Chelatase"/>
    <property type="match status" value="1"/>
</dbReference>